<dbReference type="Proteomes" id="UP001174677">
    <property type="component" value="Chromosome 10"/>
</dbReference>
<organism evidence="3 4">
    <name type="scientific">Hevea brasiliensis</name>
    <name type="common">Para rubber tree</name>
    <name type="synonym">Siphonia brasiliensis</name>
    <dbReference type="NCBI Taxonomy" id="3981"/>
    <lineage>
        <taxon>Eukaryota</taxon>
        <taxon>Viridiplantae</taxon>
        <taxon>Streptophyta</taxon>
        <taxon>Embryophyta</taxon>
        <taxon>Tracheophyta</taxon>
        <taxon>Spermatophyta</taxon>
        <taxon>Magnoliopsida</taxon>
        <taxon>eudicotyledons</taxon>
        <taxon>Gunneridae</taxon>
        <taxon>Pentapetalae</taxon>
        <taxon>rosids</taxon>
        <taxon>fabids</taxon>
        <taxon>Malpighiales</taxon>
        <taxon>Euphorbiaceae</taxon>
        <taxon>Crotonoideae</taxon>
        <taxon>Micrandreae</taxon>
        <taxon>Hevea</taxon>
    </lineage>
</organism>
<dbReference type="SMART" id="SM00343">
    <property type="entry name" value="ZnF_C2HC"/>
    <property type="match status" value="1"/>
</dbReference>
<dbReference type="PANTHER" id="PTHR34482:SF49">
    <property type="entry name" value="RETROTRANSPOSON GAG DOMAIN-CONTAINING PROTEIN"/>
    <property type="match status" value="1"/>
</dbReference>
<accession>A0ABQ9LPX5</accession>
<keyword evidence="1" id="KW-0862">Zinc</keyword>
<proteinExistence type="predicted"/>
<name>A0ABQ9LPX5_HEVBR</name>
<dbReference type="InterPro" id="IPR001878">
    <property type="entry name" value="Znf_CCHC"/>
</dbReference>
<comment type="caution">
    <text evidence="3">The sequence shown here is derived from an EMBL/GenBank/DDBJ whole genome shotgun (WGS) entry which is preliminary data.</text>
</comment>
<keyword evidence="4" id="KW-1185">Reference proteome</keyword>
<dbReference type="PROSITE" id="PS50158">
    <property type="entry name" value="ZF_CCHC"/>
    <property type="match status" value="1"/>
</dbReference>
<dbReference type="PANTHER" id="PTHR34482">
    <property type="entry name" value="DNA DAMAGE-INDUCIBLE PROTEIN 1-LIKE"/>
    <property type="match status" value="1"/>
</dbReference>
<sequence length="202" mass="23306">MDNIHGLLLTNANRINNIHGLLQGKAYSWFDGIRRRIGVDLTWYRFVIEFWQDLSIREYVDRFEDLYGFVSEILASEEVKCDRFKQGLHIGIRSSMIWFRGSNFRELVEAALNIEKVRQEEKEYEQGQGDNSGFEQKKRTFPQCATSGKYYDGECRKFDQGCFDCGAPRHFKRDCPLLVTKDSGSGYGSMTPQNPHIGIAPA</sequence>
<protein>
    <recommendedName>
        <fullName evidence="2">CCHC-type domain-containing protein</fullName>
    </recommendedName>
</protein>
<evidence type="ECO:0000256" key="1">
    <source>
        <dbReference type="PROSITE-ProRule" id="PRU00047"/>
    </source>
</evidence>
<evidence type="ECO:0000259" key="2">
    <source>
        <dbReference type="PROSITE" id="PS50158"/>
    </source>
</evidence>
<reference evidence="3 4" key="1">
    <citation type="journal article" date="2023" name="Plant Biotechnol. J.">
        <title>Chromosome-level wild Hevea brasiliensis genome provides new tools for genomic-assisted breeding and valuable loci to elevate rubber yield.</title>
        <authorList>
            <person name="Cheng H."/>
            <person name="Song X."/>
            <person name="Hu Y."/>
            <person name="Wu T."/>
            <person name="Yang Q."/>
            <person name="An Z."/>
            <person name="Feng S."/>
            <person name="Deng Z."/>
            <person name="Wu W."/>
            <person name="Zeng X."/>
            <person name="Tu M."/>
            <person name="Wang X."/>
            <person name="Huang H."/>
        </authorList>
    </citation>
    <scope>NUCLEOTIDE SEQUENCE [LARGE SCALE GENOMIC DNA]</scope>
    <source>
        <strain evidence="3">MT/VB/25A 57/8</strain>
    </source>
</reference>
<keyword evidence="1" id="KW-0479">Metal-binding</keyword>
<gene>
    <name evidence="3" type="ORF">P3X46_018148</name>
</gene>
<feature type="domain" description="CCHC-type" evidence="2">
    <location>
        <begin position="162"/>
        <end position="176"/>
    </location>
</feature>
<dbReference type="EMBL" id="JARPOI010000010">
    <property type="protein sequence ID" value="KAJ9170011.1"/>
    <property type="molecule type" value="Genomic_DNA"/>
</dbReference>
<keyword evidence="1" id="KW-0863">Zinc-finger</keyword>
<evidence type="ECO:0000313" key="3">
    <source>
        <dbReference type="EMBL" id="KAJ9170011.1"/>
    </source>
</evidence>
<evidence type="ECO:0000313" key="4">
    <source>
        <dbReference type="Proteomes" id="UP001174677"/>
    </source>
</evidence>